<feature type="domain" description="Fibronectin type-III" evidence="11">
    <location>
        <begin position="635"/>
        <end position="731"/>
    </location>
</feature>
<dbReference type="SMART" id="SM00409">
    <property type="entry name" value="IG"/>
    <property type="match status" value="5"/>
</dbReference>
<dbReference type="InterPro" id="IPR036116">
    <property type="entry name" value="FN3_sf"/>
</dbReference>
<dbReference type="FunFam" id="2.60.40.10:FF:000008">
    <property type="entry name" value="roundabout homolog 2 isoform X2"/>
    <property type="match status" value="1"/>
</dbReference>
<dbReference type="GO" id="GO:0005886">
    <property type="term" value="C:plasma membrane"/>
    <property type="evidence" value="ECO:0007669"/>
    <property type="project" value="TreeGrafter"/>
</dbReference>
<dbReference type="InterPro" id="IPR013783">
    <property type="entry name" value="Ig-like_fold"/>
</dbReference>
<keyword evidence="6" id="KW-0472">Membrane</keyword>
<feature type="compositionally biased region" description="Low complexity" evidence="9">
    <location>
        <begin position="660"/>
        <end position="675"/>
    </location>
</feature>
<dbReference type="SMART" id="SM00408">
    <property type="entry name" value="IGc2"/>
    <property type="match status" value="5"/>
</dbReference>
<protein>
    <recommendedName>
        <fullName evidence="14">Roundabout 2</fullName>
    </recommendedName>
</protein>
<evidence type="ECO:0000256" key="1">
    <source>
        <dbReference type="ARBA" id="ARBA00004167"/>
    </source>
</evidence>
<feature type="non-terminal residue" evidence="12">
    <location>
        <position position="1"/>
    </location>
</feature>
<dbReference type="InterPro" id="IPR013098">
    <property type="entry name" value="Ig_I-set"/>
</dbReference>
<dbReference type="InterPro" id="IPR036179">
    <property type="entry name" value="Ig-like_dom_sf"/>
</dbReference>
<keyword evidence="5" id="KW-1133">Transmembrane helix</keyword>
<evidence type="ECO:0000256" key="6">
    <source>
        <dbReference type="ARBA" id="ARBA00023136"/>
    </source>
</evidence>
<dbReference type="Proteomes" id="UP001445076">
    <property type="component" value="Unassembled WGS sequence"/>
</dbReference>
<dbReference type="InterPro" id="IPR003598">
    <property type="entry name" value="Ig_sub2"/>
</dbReference>
<dbReference type="SMART" id="SM00060">
    <property type="entry name" value="FN3"/>
    <property type="match status" value="3"/>
</dbReference>
<feature type="domain" description="Ig-like" evidence="10">
    <location>
        <begin position="93"/>
        <end position="180"/>
    </location>
</feature>
<feature type="region of interest" description="Disordered" evidence="9">
    <location>
        <begin position="456"/>
        <end position="496"/>
    </location>
</feature>
<evidence type="ECO:0000256" key="2">
    <source>
        <dbReference type="ARBA" id="ARBA00022692"/>
    </source>
</evidence>
<reference evidence="12 13" key="1">
    <citation type="journal article" date="2024" name="BMC Genomics">
        <title>Genome assembly of redclaw crayfish (Cherax quadricarinatus) provides insights into its immune adaptation and hypoxia tolerance.</title>
        <authorList>
            <person name="Liu Z."/>
            <person name="Zheng J."/>
            <person name="Li H."/>
            <person name="Fang K."/>
            <person name="Wang S."/>
            <person name="He J."/>
            <person name="Zhou D."/>
            <person name="Weng S."/>
            <person name="Chi M."/>
            <person name="Gu Z."/>
            <person name="He J."/>
            <person name="Li F."/>
            <person name="Wang M."/>
        </authorList>
    </citation>
    <scope>NUCLEOTIDE SEQUENCE [LARGE SCALE GENOMIC DNA]</scope>
    <source>
        <strain evidence="12">ZL_2023a</strain>
    </source>
</reference>
<dbReference type="EMBL" id="JARKIK010000009">
    <property type="protein sequence ID" value="KAK8749721.1"/>
    <property type="molecule type" value="Genomic_DNA"/>
</dbReference>
<feature type="domain" description="Ig-like" evidence="10">
    <location>
        <begin position="274"/>
        <end position="365"/>
    </location>
</feature>
<feature type="domain" description="Ig-like" evidence="10">
    <location>
        <begin position="1"/>
        <end position="87"/>
    </location>
</feature>
<keyword evidence="7" id="KW-1015">Disulfide bond</keyword>
<dbReference type="Gene3D" id="2.60.40.10">
    <property type="entry name" value="Immunoglobulins"/>
    <property type="match status" value="8"/>
</dbReference>
<gene>
    <name evidence="12" type="ORF">OTU49_015496</name>
</gene>
<dbReference type="InterPro" id="IPR003961">
    <property type="entry name" value="FN3_dom"/>
</dbReference>
<feature type="domain" description="Fibronectin type-III" evidence="11">
    <location>
        <begin position="736"/>
        <end position="829"/>
    </location>
</feature>
<dbReference type="InterPro" id="IPR007110">
    <property type="entry name" value="Ig-like_dom"/>
</dbReference>
<accession>A0AAW0YE72</accession>
<dbReference type="InterPro" id="IPR003599">
    <property type="entry name" value="Ig_sub"/>
</dbReference>
<feature type="compositionally biased region" description="Low complexity" evidence="9">
    <location>
        <begin position="468"/>
        <end position="480"/>
    </location>
</feature>
<dbReference type="AlphaFoldDB" id="A0AAW0YE72"/>
<dbReference type="GO" id="GO:0007411">
    <property type="term" value="P:axon guidance"/>
    <property type="evidence" value="ECO:0007669"/>
    <property type="project" value="TreeGrafter"/>
</dbReference>
<comment type="caution">
    <text evidence="12">The sequence shown here is derived from an EMBL/GenBank/DDBJ whole genome shotgun (WGS) entry which is preliminary data.</text>
</comment>
<dbReference type="PROSITE" id="PS50835">
    <property type="entry name" value="IG_LIKE"/>
    <property type="match status" value="5"/>
</dbReference>
<evidence type="ECO:0000313" key="12">
    <source>
        <dbReference type="EMBL" id="KAK8749721.1"/>
    </source>
</evidence>
<keyword evidence="2" id="KW-0812">Transmembrane</keyword>
<proteinExistence type="predicted"/>
<feature type="non-terminal residue" evidence="12">
    <location>
        <position position="829"/>
    </location>
</feature>
<dbReference type="CDD" id="cd00063">
    <property type="entry name" value="FN3"/>
    <property type="match status" value="2"/>
</dbReference>
<organism evidence="12 13">
    <name type="scientific">Cherax quadricarinatus</name>
    <name type="common">Australian red claw crayfish</name>
    <dbReference type="NCBI Taxonomy" id="27406"/>
    <lineage>
        <taxon>Eukaryota</taxon>
        <taxon>Metazoa</taxon>
        <taxon>Ecdysozoa</taxon>
        <taxon>Arthropoda</taxon>
        <taxon>Crustacea</taxon>
        <taxon>Multicrustacea</taxon>
        <taxon>Malacostraca</taxon>
        <taxon>Eumalacostraca</taxon>
        <taxon>Eucarida</taxon>
        <taxon>Decapoda</taxon>
        <taxon>Pleocyemata</taxon>
        <taxon>Astacidea</taxon>
        <taxon>Parastacoidea</taxon>
        <taxon>Parastacidae</taxon>
        <taxon>Cherax</taxon>
    </lineage>
</organism>
<evidence type="ECO:0000313" key="13">
    <source>
        <dbReference type="Proteomes" id="UP001445076"/>
    </source>
</evidence>
<evidence type="ECO:0000256" key="5">
    <source>
        <dbReference type="ARBA" id="ARBA00022989"/>
    </source>
</evidence>
<dbReference type="PANTHER" id="PTHR44170:SF52">
    <property type="entry name" value="PROTEIN SAX-3"/>
    <property type="match status" value="1"/>
</dbReference>
<evidence type="ECO:0000256" key="3">
    <source>
        <dbReference type="ARBA" id="ARBA00022729"/>
    </source>
</evidence>
<dbReference type="GO" id="GO:0030424">
    <property type="term" value="C:axon"/>
    <property type="evidence" value="ECO:0007669"/>
    <property type="project" value="TreeGrafter"/>
</dbReference>
<sequence length="829" mass="88258">EHPTNWTVPRNDPVTLNCGAEGRPQPVITWYKDGAPVKPSPHRFILPTGSLFFLKVSQSKKENDAGVYWCVASNRLGSARSSNASLQIAFLRDDFRSSPSGARVVAGERAVLECYPPKGHPEPLVSWTKDGHTLVLDDRVYVKEGGGLVMTETLQTDEGSYVCVASNLVGTRTSSPAILAVQVRPFFVRLPSDVTSVTGGEATLRCRVGGSPRPHVLWRRHDGRMPVGRARLDADSSLRISGLTVEDAGAYICQAENAVATVVANATLTVYDPPMLVSGPVDTSVILNTTVRLPCYGRGTPPPTPVWTHSSLPQQPVGAGWAGENAHVGEDGTLVLTPVRRTQGGTWTCSLVSEAGAAHARAWLTLVAPRHAPPPIISVPPANQTLPARTHATLHCRAQGPPTPTLTWYRGAAPVRIDGKRISANKAGDLTITSLHETDSGRYTCLAESRSGSTQRSASLLVVGGDDPQAARSFRRAPSPSALPPPPTRPRVSGLTNTSVTLEWAPPHAGGDVPILGYIVESYMSTGEPRGGQWRVVARGLPAPRFTAHLEAGRPQVFVVRAENSLGESPPSPWSQVVLVGGGGGEGGAAVTTKVELPPTLVGRRLNLTALNTLSSSSMKVTWQVTGSGTRVEGVYVHIRPRRSLHALHLTPQVEAPPHSSSSSSSSSSSASSSSEGYIPWDTVTVMNAGASSYVLTRLTPNTEYEVFLVPFVRTEEGLPTELRVNTTLPDAPAGPPQDVSVHLVNLTHASVTWRPPDADLQHGLITGYQILAFVNGSSLFLNRTVNSSTYSYQLAPLIPGYVYSVSLSALSKMGEGPSSEPIRLQTDP</sequence>
<dbReference type="PANTHER" id="PTHR44170">
    <property type="entry name" value="PROTEIN SIDEKICK"/>
    <property type="match status" value="1"/>
</dbReference>
<evidence type="ECO:0000256" key="9">
    <source>
        <dbReference type="SAM" id="MobiDB-lite"/>
    </source>
</evidence>
<evidence type="ECO:0000259" key="11">
    <source>
        <dbReference type="PROSITE" id="PS50853"/>
    </source>
</evidence>
<keyword evidence="4" id="KW-0677">Repeat</keyword>
<keyword evidence="13" id="KW-1185">Reference proteome</keyword>
<dbReference type="Pfam" id="PF13927">
    <property type="entry name" value="Ig_3"/>
    <property type="match status" value="3"/>
</dbReference>
<name>A0AAW0YE72_CHEQU</name>
<dbReference type="GO" id="GO:0098609">
    <property type="term" value="P:cell-cell adhesion"/>
    <property type="evidence" value="ECO:0007669"/>
    <property type="project" value="TreeGrafter"/>
</dbReference>
<keyword evidence="8" id="KW-0393">Immunoglobulin domain</keyword>
<evidence type="ECO:0008006" key="14">
    <source>
        <dbReference type="Google" id="ProtNLM"/>
    </source>
</evidence>
<evidence type="ECO:0000256" key="4">
    <source>
        <dbReference type="ARBA" id="ARBA00022737"/>
    </source>
</evidence>
<dbReference type="PROSITE" id="PS50853">
    <property type="entry name" value="FN3"/>
    <property type="match status" value="3"/>
</dbReference>
<dbReference type="FunFam" id="2.60.40.10:FF:000189">
    <property type="entry name" value="Neogenin isoform 3"/>
    <property type="match status" value="2"/>
</dbReference>
<dbReference type="SUPFAM" id="SSF48726">
    <property type="entry name" value="Immunoglobulin"/>
    <property type="match status" value="5"/>
</dbReference>
<dbReference type="Pfam" id="PF00041">
    <property type="entry name" value="fn3"/>
    <property type="match status" value="2"/>
</dbReference>
<keyword evidence="3" id="KW-0732">Signal</keyword>
<evidence type="ECO:0000256" key="8">
    <source>
        <dbReference type="ARBA" id="ARBA00023319"/>
    </source>
</evidence>
<dbReference type="FunFam" id="2.60.40.10:FF:000032">
    <property type="entry name" value="palladin isoform X1"/>
    <property type="match status" value="1"/>
</dbReference>
<evidence type="ECO:0000256" key="7">
    <source>
        <dbReference type="ARBA" id="ARBA00023157"/>
    </source>
</evidence>
<comment type="subcellular location">
    <subcellularLocation>
        <location evidence="1">Membrane</location>
        <topology evidence="1">Single-pass membrane protein</topology>
    </subcellularLocation>
</comment>
<feature type="domain" description="Fibronectin type-III" evidence="11">
    <location>
        <begin position="486"/>
        <end position="582"/>
    </location>
</feature>
<feature type="domain" description="Ig-like" evidence="10">
    <location>
        <begin position="374"/>
        <end position="461"/>
    </location>
</feature>
<feature type="region of interest" description="Disordered" evidence="9">
    <location>
        <begin position="653"/>
        <end position="676"/>
    </location>
</feature>
<feature type="domain" description="Ig-like" evidence="10">
    <location>
        <begin position="185"/>
        <end position="269"/>
    </location>
</feature>
<dbReference type="Pfam" id="PF07679">
    <property type="entry name" value="I-set"/>
    <property type="match status" value="2"/>
</dbReference>
<dbReference type="SUPFAM" id="SSF49265">
    <property type="entry name" value="Fibronectin type III"/>
    <property type="match status" value="2"/>
</dbReference>
<evidence type="ECO:0000259" key="10">
    <source>
        <dbReference type="PROSITE" id="PS50835"/>
    </source>
</evidence>